<name>A0A6A6BH64_9PEZI</name>
<dbReference type="GO" id="GO:0006360">
    <property type="term" value="P:transcription by RNA polymerase I"/>
    <property type="evidence" value="ECO:0007669"/>
    <property type="project" value="InterPro"/>
</dbReference>
<reference evidence="2" key="1">
    <citation type="journal article" date="2020" name="Stud. Mycol.">
        <title>101 Dothideomycetes genomes: a test case for predicting lifestyles and emergence of pathogens.</title>
        <authorList>
            <person name="Haridas S."/>
            <person name="Albert R."/>
            <person name="Binder M."/>
            <person name="Bloem J."/>
            <person name="Labutti K."/>
            <person name="Salamov A."/>
            <person name="Andreopoulos B."/>
            <person name="Baker S."/>
            <person name="Barry K."/>
            <person name="Bills G."/>
            <person name="Bluhm B."/>
            <person name="Cannon C."/>
            <person name="Castanera R."/>
            <person name="Culley D."/>
            <person name="Daum C."/>
            <person name="Ezra D."/>
            <person name="Gonzalez J."/>
            <person name="Henrissat B."/>
            <person name="Kuo A."/>
            <person name="Liang C."/>
            <person name="Lipzen A."/>
            <person name="Lutzoni F."/>
            <person name="Magnuson J."/>
            <person name="Mondo S."/>
            <person name="Nolan M."/>
            <person name="Ohm R."/>
            <person name="Pangilinan J."/>
            <person name="Park H.-J."/>
            <person name="Ramirez L."/>
            <person name="Alfaro M."/>
            <person name="Sun H."/>
            <person name="Tritt A."/>
            <person name="Yoshinaga Y."/>
            <person name="Zwiers L.-H."/>
            <person name="Turgeon B."/>
            <person name="Goodwin S."/>
            <person name="Spatafora J."/>
            <person name="Crous P."/>
            <person name="Grigoriev I."/>
        </authorList>
    </citation>
    <scope>NUCLEOTIDE SEQUENCE</scope>
    <source>
        <strain evidence="2">CBS 121167</strain>
    </source>
</reference>
<protein>
    <submittedName>
        <fullName evidence="2">Uncharacterized protein</fullName>
    </submittedName>
</protein>
<proteinExistence type="predicted"/>
<dbReference type="Proteomes" id="UP000799438">
    <property type="component" value="Unassembled WGS sequence"/>
</dbReference>
<dbReference type="PANTHER" id="PTHR28054:SF1">
    <property type="entry name" value="RNA POLYMERASE I-SPECIFIC TRANSCRIPTION INITIATION FACTOR RRN10"/>
    <property type="match status" value="1"/>
</dbReference>
<dbReference type="EMBL" id="ML995485">
    <property type="protein sequence ID" value="KAF2142217.1"/>
    <property type="molecule type" value="Genomic_DNA"/>
</dbReference>
<feature type="compositionally biased region" description="Low complexity" evidence="1">
    <location>
        <begin position="222"/>
        <end position="248"/>
    </location>
</feature>
<evidence type="ECO:0000313" key="3">
    <source>
        <dbReference type="Proteomes" id="UP000799438"/>
    </source>
</evidence>
<organism evidence="2 3">
    <name type="scientific">Aplosporella prunicola CBS 121167</name>
    <dbReference type="NCBI Taxonomy" id="1176127"/>
    <lineage>
        <taxon>Eukaryota</taxon>
        <taxon>Fungi</taxon>
        <taxon>Dikarya</taxon>
        <taxon>Ascomycota</taxon>
        <taxon>Pezizomycotina</taxon>
        <taxon>Dothideomycetes</taxon>
        <taxon>Dothideomycetes incertae sedis</taxon>
        <taxon>Botryosphaeriales</taxon>
        <taxon>Aplosporellaceae</taxon>
        <taxon>Aplosporella</taxon>
    </lineage>
</organism>
<keyword evidence="3" id="KW-1185">Reference proteome</keyword>
<feature type="region of interest" description="Disordered" evidence="1">
    <location>
        <begin position="179"/>
        <end position="248"/>
    </location>
</feature>
<dbReference type="AlphaFoldDB" id="A0A6A6BH64"/>
<dbReference type="RefSeq" id="XP_033397929.1">
    <property type="nucleotide sequence ID" value="XM_033539015.1"/>
</dbReference>
<dbReference type="PANTHER" id="PTHR28054">
    <property type="entry name" value="RNA POLYMERASE I-SPECIFIC TRANSCRIPTION INITIATION FACTOR RRN10"/>
    <property type="match status" value="1"/>
</dbReference>
<dbReference type="OrthoDB" id="2565191at2759"/>
<evidence type="ECO:0000313" key="2">
    <source>
        <dbReference type="EMBL" id="KAF2142217.1"/>
    </source>
</evidence>
<evidence type="ECO:0000256" key="1">
    <source>
        <dbReference type="SAM" id="MobiDB-lite"/>
    </source>
</evidence>
<dbReference type="GeneID" id="54296511"/>
<gene>
    <name evidence="2" type="ORF">K452DRAFT_271043</name>
</gene>
<dbReference type="InterPro" id="IPR022793">
    <property type="entry name" value="Rrn10"/>
</dbReference>
<accession>A0A6A6BH64</accession>
<sequence length="248" mass="26517">MPQPLKRQSSADDLDRVSRRRVATVYDAVAARVGGNGFLSAHPFVSKNRDTTSSSRVPLPPDEILFKQKNAPDRFEEDDIYWTDRHLGPGQPLPDSDLLKAVHAYSSNFYAAALGELSKRDFKSMDETALLAMGILLEEAATDVLGETGDLTFVEGEDDDEPDASRIWNGTTWTRSVLVKEPARGGKRGKGPASGNDLDSKAGAAAGDSDIADSDKDTAQTEALAEGESASEYSSGHNSSIGHSSESG</sequence>